<protein>
    <submittedName>
        <fullName evidence="2">Uncharacterized protein</fullName>
    </submittedName>
</protein>
<evidence type="ECO:0000313" key="2">
    <source>
        <dbReference type="EMBL" id="WVZ84595.1"/>
    </source>
</evidence>
<keyword evidence="3" id="KW-1185">Reference proteome</keyword>
<evidence type="ECO:0000256" key="1">
    <source>
        <dbReference type="SAM" id="MobiDB-lite"/>
    </source>
</evidence>
<gene>
    <name evidence="2" type="ORF">U9M48_031618</name>
</gene>
<evidence type="ECO:0000313" key="3">
    <source>
        <dbReference type="Proteomes" id="UP001341281"/>
    </source>
</evidence>
<name>A0AAQ3X4W8_PASNO</name>
<feature type="compositionally biased region" description="Basic and acidic residues" evidence="1">
    <location>
        <begin position="32"/>
        <end position="45"/>
    </location>
</feature>
<dbReference type="Proteomes" id="UP001341281">
    <property type="component" value="Chromosome 07"/>
</dbReference>
<feature type="region of interest" description="Disordered" evidence="1">
    <location>
        <begin position="25"/>
        <end position="46"/>
    </location>
</feature>
<organism evidence="2 3">
    <name type="scientific">Paspalum notatum var. saurae</name>
    <dbReference type="NCBI Taxonomy" id="547442"/>
    <lineage>
        <taxon>Eukaryota</taxon>
        <taxon>Viridiplantae</taxon>
        <taxon>Streptophyta</taxon>
        <taxon>Embryophyta</taxon>
        <taxon>Tracheophyta</taxon>
        <taxon>Spermatophyta</taxon>
        <taxon>Magnoliopsida</taxon>
        <taxon>Liliopsida</taxon>
        <taxon>Poales</taxon>
        <taxon>Poaceae</taxon>
        <taxon>PACMAD clade</taxon>
        <taxon>Panicoideae</taxon>
        <taxon>Andropogonodae</taxon>
        <taxon>Paspaleae</taxon>
        <taxon>Paspalinae</taxon>
        <taxon>Paspalum</taxon>
    </lineage>
</organism>
<proteinExistence type="predicted"/>
<dbReference type="AlphaFoldDB" id="A0AAQ3X4W8"/>
<accession>A0AAQ3X4W8</accession>
<reference evidence="2 3" key="1">
    <citation type="submission" date="2024-02" db="EMBL/GenBank/DDBJ databases">
        <title>High-quality chromosome-scale genome assembly of Pensacola bahiagrass (Paspalum notatum Flugge var. saurae).</title>
        <authorList>
            <person name="Vega J.M."/>
            <person name="Podio M."/>
            <person name="Orjuela J."/>
            <person name="Siena L.A."/>
            <person name="Pessino S.C."/>
            <person name="Combes M.C."/>
            <person name="Mariac C."/>
            <person name="Albertini E."/>
            <person name="Pupilli F."/>
            <person name="Ortiz J.P.A."/>
            <person name="Leblanc O."/>
        </authorList>
    </citation>
    <scope>NUCLEOTIDE SEQUENCE [LARGE SCALE GENOMIC DNA]</scope>
    <source>
        <strain evidence="2">R1</strain>
        <tissue evidence="2">Leaf</tissue>
    </source>
</reference>
<dbReference type="EMBL" id="CP144751">
    <property type="protein sequence ID" value="WVZ84595.1"/>
    <property type="molecule type" value="Genomic_DNA"/>
</dbReference>
<sequence>MVEIALLEVYKEQNPSLLLECVRKGAAKHHPPQREKRGRKEEKALGENCSARRKHCSTRRNCSVQHHKCGSVFIQLVSRGSNVVRSAPNLDEGLIVVLKPFYPNSKNKKVDEELVKCCGLFLREYN</sequence>